<keyword evidence="13" id="KW-1185">Reference proteome</keyword>
<dbReference type="CDD" id="cd19340">
    <property type="entry name" value="Wnt_Wnt8"/>
    <property type="match status" value="1"/>
</dbReference>
<comment type="similarity">
    <text evidence="2 10">Belongs to the Wnt family.</text>
</comment>
<gene>
    <name evidence="11" type="ORF">CAPTEDRAFT_90169</name>
</gene>
<dbReference type="GO" id="GO:0060070">
    <property type="term" value="P:canonical Wnt signaling pathway"/>
    <property type="evidence" value="ECO:0007669"/>
    <property type="project" value="TreeGrafter"/>
</dbReference>
<dbReference type="PANTHER" id="PTHR12027:SF81">
    <property type="entry name" value="WNT INHIBITOR OF DORSAL PROTEIN"/>
    <property type="match status" value="1"/>
</dbReference>
<evidence type="ECO:0000256" key="2">
    <source>
        <dbReference type="ARBA" id="ARBA00005683"/>
    </source>
</evidence>
<organism evidence="11">
    <name type="scientific">Capitella teleta</name>
    <name type="common">Polychaete worm</name>
    <dbReference type="NCBI Taxonomy" id="283909"/>
    <lineage>
        <taxon>Eukaryota</taxon>
        <taxon>Metazoa</taxon>
        <taxon>Spiralia</taxon>
        <taxon>Lophotrochozoa</taxon>
        <taxon>Annelida</taxon>
        <taxon>Polychaeta</taxon>
        <taxon>Sedentaria</taxon>
        <taxon>Scolecida</taxon>
        <taxon>Capitellidae</taxon>
        <taxon>Capitella</taxon>
    </lineage>
</organism>
<dbReference type="GO" id="GO:0005109">
    <property type="term" value="F:frizzled binding"/>
    <property type="evidence" value="ECO:0007669"/>
    <property type="project" value="TreeGrafter"/>
</dbReference>
<dbReference type="PRINTS" id="PR01349">
    <property type="entry name" value="WNTPROTEIN"/>
</dbReference>
<keyword evidence="9" id="KW-0449">Lipoprotein</keyword>
<keyword evidence="6 10" id="KW-0879">Wnt signaling pathway</keyword>
<proteinExistence type="inferred from homology"/>
<keyword evidence="4" id="KW-0964">Secreted</keyword>
<evidence type="ECO:0000313" key="12">
    <source>
        <dbReference type="EnsemblMetazoa" id="CapteP90169"/>
    </source>
</evidence>
<evidence type="ECO:0000256" key="8">
    <source>
        <dbReference type="ARBA" id="ARBA00023180"/>
    </source>
</evidence>
<dbReference type="EMBL" id="KB308879">
    <property type="protein sequence ID" value="ELT96282.1"/>
    <property type="molecule type" value="Genomic_DNA"/>
</dbReference>
<keyword evidence="8" id="KW-0325">Glycoprotein</keyword>
<dbReference type="HOGENOM" id="CLU_033039_2_1_1"/>
<keyword evidence="3 10" id="KW-0217">Developmental protein</keyword>
<keyword evidence="7" id="KW-1015">Disulfide bond</keyword>
<dbReference type="PROSITE" id="PS00246">
    <property type="entry name" value="WNT1"/>
    <property type="match status" value="1"/>
</dbReference>
<dbReference type="GO" id="GO:0005615">
    <property type="term" value="C:extracellular space"/>
    <property type="evidence" value="ECO:0007669"/>
    <property type="project" value="TreeGrafter"/>
</dbReference>
<dbReference type="OrthoDB" id="5945655at2759"/>
<dbReference type="FunFam" id="3.30.2460.20:FF:000003">
    <property type="entry name" value="Protein Wnt"/>
    <property type="match status" value="1"/>
</dbReference>
<evidence type="ECO:0000256" key="6">
    <source>
        <dbReference type="ARBA" id="ARBA00022687"/>
    </source>
</evidence>
<dbReference type="SMART" id="SM00097">
    <property type="entry name" value="WNT1"/>
    <property type="match status" value="1"/>
</dbReference>
<accession>R7TRS4</accession>
<dbReference type="InterPro" id="IPR043158">
    <property type="entry name" value="Wnt_C"/>
</dbReference>
<evidence type="ECO:0000313" key="11">
    <source>
        <dbReference type="EMBL" id="ELT96282.1"/>
    </source>
</evidence>
<evidence type="ECO:0000256" key="9">
    <source>
        <dbReference type="ARBA" id="ARBA00023288"/>
    </source>
</evidence>
<comment type="function">
    <text evidence="10">Ligand for members of the frizzled family of seven transmembrane receptors.</text>
</comment>
<comment type="subcellular location">
    <subcellularLocation>
        <location evidence="1 10">Secreted</location>
        <location evidence="1 10">Extracellular space</location>
        <location evidence="1 10">Extracellular matrix</location>
    </subcellularLocation>
</comment>
<sequence length="318" mass="35752">SLNNFLKAGSKSYMALVDSVSSGTQLGLRECQEQFKWERWNCPLKQSVLRPFNARVQADTVTKEISFGQAITCAGVAHTITKNCSSGEFENCRCDESKKGKKGGRTWKWGGCSDNLRFGERVSKLFFDDRVAATDAMATVNLHNNEVGRTALKKTMELICKCHGVSGSCTTKTCWQHLSDFRSVGTFLKRCYARAIDVDFQNGALQQTATRRHRRDRSELIRKTDLVYLQTSPDYCRVNGSYATLGRQCVRSSAAAKSGRRNRHPERKSCHRLCKACGLKVTDKVVEVTSSCKCKFKWCCEVACQQCRRKVELSTCTL</sequence>
<feature type="non-terminal residue" evidence="11">
    <location>
        <position position="1"/>
    </location>
</feature>
<dbReference type="Gene3D" id="3.30.2460.20">
    <property type="match status" value="1"/>
</dbReference>
<dbReference type="PANTHER" id="PTHR12027">
    <property type="entry name" value="WNT RELATED"/>
    <property type="match status" value="1"/>
</dbReference>
<dbReference type="EMBL" id="AMQN01011428">
    <property type="status" value="NOT_ANNOTATED_CDS"/>
    <property type="molecule type" value="Genomic_DNA"/>
</dbReference>
<name>R7TRS4_CAPTE</name>
<dbReference type="GO" id="GO:0030182">
    <property type="term" value="P:neuron differentiation"/>
    <property type="evidence" value="ECO:0007669"/>
    <property type="project" value="TreeGrafter"/>
</dbReference>
<keyword evidence="5" id="KW-0272">Extracellular matrix</keyword>
<dbReference type="Pfam" id="PF00110">
    <property type="entry name" value="wnt"/>
    <property type="match status" value="1"/>
</dbReference>
<dbReference type="GO" id="GO:0005125">
    <property type="term" value="F:cytokine activity"/>
    <property type="evidence" value="ECO:0007669"/>
    <property type="project" value="TreeGrafter"/>
</dbReference>
<evidence type="ECO:0000256" key="5">
    <source>
        <dbReference type="ARBA" id="ARBA00022530"/>
    </source>
</evidence>
<dbReference type="EnsemblMetazoa" id="CapteT90169">
    <property type="protein sequence ID" value="CapteP90169"/>
    <property type="gene ID" value="CapteG90169"/>
</dbReference>
<dbReference type="Proteomes" id="UP000014760">
    <property type="component" value="Unassembled WGS sequence"/>
</dbReference>
<evidence type="ECO:0000256" key="4">
    <source>
        <dbReference type="ARBA" id="ARBA00022525"/>
    </source>
</evidence>
<evidence type="ECO:0000313" key="13">
    <source>
        <dbReference type="Proteomes" id="UP000014760"/>
    </source>
</evidence>
<dbReference type="STRING" id="283909.R7TRS4"/>
<evidence type="ECO:0000256" key="10">
    <source>
        <dbReference type="RuleBase" id="RU003500"/>
    </source>
</evidence>
<reference evidence="11 13" key="2">
    <citation type="journal article" date="2013" name="Nature">
        <title>Insights into bilaterian evolution from three spiralian genomes.</title>
        <authorList>
            <person name="Simakov O."/>
            <person name="Marletaz F."/>
            <person name="Cho S.J."/>
            <person name="Edsinger-Gonzales E."/>
            <person name="Havlak P."/>
            <person name="Hellsten U."/>
            <person name="Kuo D.H."/>
            <person name="Larsson T."/>
            <person name="Lv J."/>
            <person name="Arendt D."/>
            <person name="Savage R."/>
            <person name="Osoegawa K."/>
            <person name="de Jong P."/>
            <person name="Grimwood J."/>
            <person name="Chapman J.A."/>
            <person name="Shapiro H."/>
            <person name="Aerts A."/>
            <person name="Otillar R.P."/>
            <person name="Terry A.Y."/>
            <person name="Boore J.L."/>
            <person name="Grigoriev I.V."/>
            <person name="Lindberg D.R."/>
            <person name="Seaver E.C."/>
            <person name="Weisblat D.A."/>
            <person name="Putnam N.H."/>
            <person name="Rokhsar D.S."/>
        </authorList>
    </citation>
    <scope>NUCLEOTIDE SEQUENCE</scope>
    <source>
        <strain evidence="11 13">I ESC-2004</strain>
    </source>
</reference>
<dbReference type="InterPro" id="IPR018161">
    <property type="entry name" value="Wnt_CS"/>
</dbReference>
<dbReference type="AlphaFoldDB" id="R7TRS4"/>
<protein>
    <recommendedName>
        <fullName evidence="10">Protein Wnt</fullName>
    </recommendedName>
</protein>
<dbReference type="InterPro" id="IPR005817">
    <property type="entry name" value="Wnt"/>
</dbReference>
<dbReference type="OMA" id="ASCNCKF"/>
<evidence type="ECO:0000256" key="1">
    <source>
        <dbReference type="ARBA" id="ARBA00004498"/>
    </source>
</evidence>
<evidence type="ECO:0000256" key="3">
    <source>
        <dbReference type="ARBA" id="ARBA00022473"/>
    </source>
</evidence>
<evidence type="ECO:0000256" key="7">
    <source>
        <dbReference type="ARBA" id="ARBA00023157"/>
    </source>
</evidence>
<reference evidence="13" key="1">
    <citation type="submission" date="2012-12" db="EMBL/GenBank/DDBJ databases">
        <authorList>
            <person name="Hellsten U."/>
            <person name="Grimwood J."/>
            <person name="Chapman J.A."/>
            <person name="Shapiro H."/>
            <person name="Aerts A."/>
            <person name="Otillar R.P."/>
            <person name="Terry A.Y."/>
            <person name="Boore J.L."/>
            <person name="Simakov O."/>
            <person name="Marletaz F."/>
            <person name="Cho S.-J."/>
            <person name="Edsinger-Gonzales E."/>
            <person name="Havlak P."/>
            <person name="Kuo D.-H."/>
            <person name="Larsson T."/>
            <person name="Lv J."/>
            <person name="Arendt D."/>
            <person name="Savage R."/>
            <person name="Osoegawa K."/>
            <person name="de Jong P."/>
            <person name="Lindberg D.R."/>
            <person name="Seaver E.C."/>
            <person name="Weisblat D.A."/>
            <person name="Putnam N.H."/>
            <person name="Grigoriev I.V."/>
            <person name="Rokhsar D.S."/>
        </authorList>
    </citation>
    <scope>NUCLEOTIDE SEQUENCE</scope>
    <source>
        <strain evidence="13">I ESC-2004</strain>
    </source>
</reference>
<dbReference type="GO" id="GO:0045165">
    <property type="term" value="P:cell fate commitment"/>
    <property type="evidence" value="ECO:0007669"/>
    <property type="project" value="TreeGrafter"/>
</dbReference>
<reference evidence="12" key="3">
    <citation type="submission" date="2015-06" db="UniProtKB">
        <authorList>
            <consortium name="EnsemblMetazoa"/>
        </authorList>
    </citation>
    <scope>IDENTIFICATION</scope>
</reference>